<feature type="domain" description="RING-CH-type" evidence="5">
    <location>
        <begin position="1"/>
        <end position="73"/>
    </location>
</feature>
<dbReference type="GO" id="GO:0008270">
    <property type="term" value="F:zinc ion binding"/>
    <property type="evidence" value="ECO:0007669"/>
    <property type="project" value="UniProtKB-KW"/>
</dbReference>
<dbReference type="EMBL" id="CAJNNW010003529">
    <property type="protein sequence ID" value="CAE8645480.1"/>
    <property type="molecule type" value="Genomic_DNA"/>
</dbReference>
<dbReference type="Gene3D" id="3.30.40.10">
    <property type="entry name" value="Zinc/RING finger domain, C3HC4 (zinc finger)"/>
    <property type="match status" value="1"/>
</dbReference>
<organism evidence="6 7">
    <name type="scientific">Polarella glacialis</name>
    <name type="common">Dinoflagellate</name>
    <dbReference type="NCBI Taxonomy" id="89957"/>
    <lineage>
        <taxon>Eukaryota</taxon>
        <taxon>Sar</taxon>
        <taxon>Alveolata</taxon>
        <taxon>Dinophyceae</taxon>
        <taxon>Suessiales</taxon>
        <taxon>Suessiaceae</taxon>
        <taxon>Polarella</taxon>
    </lineage>
</organism>
<feature type="transmembrane region" description="Helical" evidence="4">
    <location>
        <begin position="98"/>
        <end position="119"/>
    </location>
</feature>
<sequence>MFEESLFCNCNLDSESSEDDLQQGGSDLIIPCRCAGTSKWWLHRSCLDRWRVADRDLKEFTQCGACHFDYVLTLDRTHSESREQLRAERACKLALCNFSWVFVLLQVWLLSFALLLRLFDQEEVLVKFFSLPQDPGTPMPGSGSFLNAIGHHKETYYLSSILLSLCLLGFAGAYTWVTFHSQGQAEIANTPQPPNPSNRQAAQPVGTCGQCIASCIVTPGLTGCSCSSFCSTLLGFVALVVVAFIVAGLFIALVALVGAMLKVIQGLAKLQERTDLARKYVVTDLADFNHTEQLIMNQDLRASLELDIIADFGRASWLGALASWLGALASLLGALAS</sequence>
<protein>
    <recommendedName>
        <fullName evidence="5">RING-CH-type domain-containing protein</fullName>
    </recommendedName>
</protein>
<dbReference type="InterPro" id="IPR013083">
    <property type="entry name" value="Znf_RING/FYVE/PHD"/>
</dbReference>
<dbReference type="AlphaFoldDB" id="A0A813I562"/>
<evidence type="ECO:0000256" key="3">
    <source>
        <dbReference type="ARBA" id="ARBA00022833"/>
    </source>
</evidence>
<accession>A0A813I562</accession>
<feature type="transmembrane region" description="Helical" evidence="4">
    <location>
        <begin position="236"/>
        <end position="261"/>
    </location>
</feature>
<reference evidence="6" key="1">
    <citation type="submission" date="2021-02" db="EMBL/GenBank/DDBJ databases">
        <authorList>
            <person name="Dougan E. K."/>
            <person name="Rhodes N."/>
            <person name="Thang M."/>
            <person name="Chan C."/>
        </authorList>
    </citation>
    <scope>NUCLEOTIDE SEQUENCE</scope>
</reference>
<keyword evidence="4" id="KW-0812">Transmembrane</keyword>
<feature type="transmembrane region" description="Helical" evidence="4">
    <location>
        <begin position="156"/>
        <end position="177"/>
    </location>
</feature>
<keyword evidence="2" id="KW-0863">Zinc-finger</keyword>
<evidence type="ECO:0000256" key="4">
    <source>
        <dbReference type="SAM" id="Phobius"/>
    </source>
</evidence>
<dbReference type="SUPFAM" id="SSF57850">
    <property type="entry name" value="RING/U-box"/>
    <property type="match status" value="1"/>
</dbReference>
<keyword evidence="3" id="KW-0862">Zinc</keyword>
<evidence type="ECO:0000256" key="2">
    <source>
        <dbReference type="ARBA" id="ARBA00022771"/>
    </source>
</evidence>
<proteinExistence type="predicted"/>
<keyword evidence="4" id="KW-1133">Transmembrane helix</keyword>
<feature type="transmembrane region" description="Helical" evidence="4">
    <location>
        <begin position="317"/>
        <end position="336"/>
    </location>
</feature>
<keyword evidence="4" id="KW-0472">Membrane</keyword>
<evidence type="ECO:0000259" key="5">
    <source>
        <dbReference type="PROSITE" id="PS51292"/>
    </source>
</evidence>
<evidence type="ECO:0000313" key="7">
    <source>
        <dbReference type="Proteomes" id="UP000626109"/>
    </source>
</evidence>
<dbReference type="PANTHER" id="PTHR46347:SF1">
    <property type="entry name" value="RING_FYVE_PHD ZINC FINGER SUPERFAMILY PROTEIN"/>
    <property type="match status" value="1"/>
</dbReference>
<evidence type="ECO:0000256" key="1">
    <source>
        <dbReference type="ARBA" id="ARBA00022723"/>
    </source>
</evidence>
<name>A0A813I562_POLGL</name>
<comment type="caution">
    <text evidence="6">The sequence shown here is derived from an EMBL/GenBank/DDBJ whole genome shotgun (WGS) entry which is preliminary data.</text>
</comment>
<gene>
    <name evidence="6" type="ORF">PGLA2088_LOCUS3944</name>
</gene>
<keyword evidence="1" id="KW-0479">Metal-binding</keyword>
<dbReference type="InterPro" id="IPR011016">
    <property type="entry name" value="Znf_RING-CH"/>
</dbReference>
<dbReference type="PROSITE" id="PS51292">
    <property type="entry name" value="ZF_RING_CH"/>
    <property type="match status" value="1"/>
</dbReference>
<evidence type="ECO:0000313" key="6">
    <source>
        <dbReference type="EMBL" id="CAE8645480.1"/>
    </source>
</evidence>
<dbReference type="PANTHER" id="PTHR46347">
    <property type="entry name" value="RING/FYVE/PHD ZINC FINGER SUPERFAMILY PROTEIN"/>
    <property type="match status" value="1"/>
</dbReference>
<dbReference type="Pfam" id="PF12906">
    <property type="entry name" value="RINGv"/>
    <property type="match status" value="1"/>
</dbReference>
<dbReference type="Proteomes" id="UP000626109">
    <property type="component" value="Unassembled WGS sequence"/>
</dbReference>